<reference evidence="2 3" key="1">
    <citation type="submission" date="2019-05" db="EMBL/GenBank/DDBJ databases">
        <authorList>
            <person name="Chen C."/>
        </authorList>
    </citation>
    <scope>NUCLEOTIDE SEQUENCE [LARGE SCALE GENOMIC DNA]</scope>
    <source>
        <strain evidence="2 3">HB172198</strain>
    </source>
</reference>
<name>A0A4P8XJN4_9BACL</name>
<dbReference type="KEGG" id="palo:E6C60_1768"/>
<evidence type="ECO:0000256" key="1">
    <source>
        <dbReference type="SAM" id="Coils"/>
    </source>
</evidence>
<gene>
    <name evidence="2" type="ORF">E6C60_1768</name>
</gene>
<feature type="coiled-coil region" evidence="1">
    <location>
        <begin position="30"/>
        <end position="57"/>
    </location>
</feature>
<keyword evidence="3" id="KW-1185">Reference proteome</keyword>
<evidence type="ECO:0000313" key="2">
    <source>
        <dbReference type="EMBL" id="QCT02483.1"/>
    </source>
</evidence>
<evidence type="ECO:0000313" key="3">
    <source>
        <dbReference type="Proteomes" id="UP000300879"/>
    </source>
</evidence>
<dbReference type="AlphaFoldDB" id="A0A4P8XJN4"/>
<dbReference type="EMBL" id="CP040396">
    <property type="protein sequence ID" value="QCT02483.1"/>
    <property type="molecule type" value="Genomic_DNA"/>
</dbReference>
<dbReference type="RefSeq" id="WP_138225501.1">
    <property type="nucleotide sequence ID" value="NZ_CP040396.1"/>
</dbReference>
<accession>A0A4P8XJN4</accession>
<dbReference type="OrthoDB" id="2653046at2"/>
<protein>
    <submittedName>
        <fullName evidence="2">Uncharacterized protein</fullName>
    </submittedName>
</protein>
<sequence>MNKETNESRLGRYQELLTQGKLTEEAAAWILTLIQELDALEEQNYKLRKAALRASRQDVMSTRLKEALYE</sequence>
<dbReference type="Proteomes" id="UP000300879">
    <property type="component" value="Chromosome"/>
</dbReference>
<keyword evidence="1" id="KW-0175">Coiled coil</keyword>
<organism evidence="2 3">
    <name type="scientific">Paenibacillus algicola</name>
    <dbReference type="NCBI Taxonomy" id="2565926"/>
    <lineage>
        <taxon>Bacteria</taxon>
        <taxon>Bacillati</taxon>
        <taxon>Bacillota</taxon>
        <taxon>Bacilli</taxon>
        <taxon>Bacillales</taxon>
        <taxon>Paenibacillaceae</taxon>
        <taxon>Paenibacillus</taxon>
    </lineage>
</organism>
<proteinExistence type="predicted"/>